<evidence type="ECO:0000256" key="1">
    <source>
        <dbReference type="ARBA" id="ARBA00004141"/>
    </source>
</evidence>
<gene>
    <name evidence="7" type="ORF">JOE42_003221</name>
</gene>
<evidence type="ECO:0000313" key="8">
    <source>
        <dbReference type="Proteomes" id="UP000703038"/>
    </source>
</evidence>
<feature type="transmembrane region" description="Helical" evidence="5">
    <location>
        <begin position="158"/>
        <end position="178"/>
    </location>
</feature>
<feature type="transmembrane region" description="Helical" evidence="5">
    <location>
        <begin position="253"/>
        <end position="271"/>
    </location>
</feature>
<feature type="transmembrane region" description="Helical" evidence="5">
    <location>
        <begin position="199"/>
        <end position="221"/>
    </location>
</feature>
<evidence type="ECO:0000256" key="2">
    <source>
        <dbReference type="ARBA" id="ARBA00022692"/>
    </source>
</evidence>
<feature type="transmembrane region" description="Helical" evidence="5">
    <location>
        <begin position="35"/>
        <end position="55"/>
    </location>
</feature>
<dbReference type="EMBL" id="JAFBBK010000001">
    <property type="protein sequence ID" value="MBM7416488.1"/>
    <property type="molecule type" value="Genomic_DNA"/>
</dbReference>
<keyword evidence="4 5" id="KW-0472">Membrane</keyword>
<dbReference type="Proteomes" id="UP000703038">
    <property type="component" value="Unassembled WGS sequence"/>
</dbReference>
<dbReference type="InterPro" id="IPR044878">
    <property type="entry name" value="UbiA_sf"/>
</dbReference>
<keyword evidence="8" id="KW-1185">Reference proteome</keyword>
<organism evidence="7 8">
    <name type="scientific">Rhodococcoides corynebacterioides</name>
    <dbReference type="NCBI Taxonomy" id="53972"/>
    <lineage>
        <taxon>Bacteria</taxon>
        <taxon>Bacillati</taxon>
        <taxon>Actinomycetota</taxon>
        <taxon>Actinomycetes</taxon>
        <taxon>Mycobacteriales</taxon>
        <taxon>Nocardiaceae</taxon>
        <taxon>Rhodococcoides</taxon>
    </lineage>
</organism>
<dbReference type="Pfam" id="PF01040">
    <property type="entry name" value="UbiA"/>
    <property type="match status" value="1"/>
</dbReference>
<proteinExistence type="predicted"/>
<evidence type="ECO:0000256" key="4">
    <source>
        <dbReference type="ARBA" id="ARBA00023136"/>
    </source>
</evidence>
<feature type="transmembrane region" description="Helical" evidence="5">
    <location>
        <begin position="83"/>
        <end position="102"/>
    </location>
</feature>
<feature type="chain" id="PRO_5046463829" evidence="6">
    <location>
        <begin position="20"/>
        <end position="273"/>
    </location>
</feature>
<keyword evidence="2 5" id="KW-0812">Transmembrane</keyword>
<sequence length="273" mass="27112">MGSRLSALLVASHPGPAAAVTSFVALLSVSIGPPSAGLLVVVVVAVLSGQLIVGWTNDLIDAPRDTAVGRTDKPLAVGRLDPTIVRVCVAVAAVVCVVFSMLCGVVPGAVHLVLGVGSALAYNLGLKSTVVSWLPYTVAFGSAPVVVSLTVADAMPPWWMITVGALLGFGAHLVNVLPDIADDTATGVRGLAHRLPARVVAPLAAGVLVTASIVGVVGSGALGRTGATTAAGIAALAVVIVAAWIASTGSGRTPFRAAIVIAGVTVLVLLLPR</sequence>
<keyword evidence="3 5" id="KW-1133">Transmembrane helix</keyword>
<comment type="subcellular location">
    <subcellularLocation>
        <location evidence="1">Membrane</location>
        <topology evidence="1">Multi-pass membrane protein</topology>
    </subcellularLocation>
</comment>
<feature type="transmembrane region" description="Helical" evidence="5">
    <location>
        <begin position="227"/>
        <end position="246"/>
    </location>
</feature>
<evidence type="ECO:0000256" key="3">
    <source>
        <dbReference type="ARBA" id="ARBA00022989"/>
    </source>
</evidence>
<keyword evidence="6" id="KW-0732">Signal</keyword>
<evidence type="ECO:0000256" key="6">
    <source>
        <dbReference type="SAM" id="SignalP"/>
    </source>
</evidence>
<evidence type="ECO:0000256" key="5">
    <source>
        <dbReference type="SAM" id="Phobius"/>
    </source>
</evidence>
<feature type="transmembrane region" description="Helical" evidence="5">
    <location>
        <begin position="133"/>
        <end position="152"/>
    </location>
</feature>
<dbReference type="Gene3D" id="1.10.357.140">
    <property type="entry name" value="UbiA prenyltransferase"/>
    <property type="match status" value="1"/>
</dbReference>
<name>A0ABS2KX38_9NOCA</name>
<dbReference type="InterPro" id="IPR000537">
    <property type="entry name" value="UbiA_prenyltransferase"/>
</dbReference>
<evidence type="ECO:0000313" key="7">
    <source>
        <dbReference type="EMBL" id="MBM7416488.1"/>
    </source>
</evidence>
<comment type="caution">
    <text evidence="7">The sequence shown here is derived from an EMBL/GenBank/DDBJ whole genome shotgun (WGS) entry which is preliminary data.</text>
</comment>
<reference evidence="7 8" key="1">
    <citation type="submission" date="2021-01" db="EMBL/GenBank/DDBJ databases">
        <title>Genomics of switchgrass bacterial isolates.</title>
        <authorList>
            <person name="Shade A."/>
        </authorList>
    </citation>
    <scope>NUCLEOTIDE SEQUENCE [LARGE SCALE GENOMIC DNA]</scope>
    <source>
        <strain evidence="7 8">PvP111</strain>
    </source>
</reference>
<accession>A0ABS2KX38</accession>
<protein>
    <submittedName>
        <fullName evidence="7">4-hydroxybenzoate polyprenyltransferase</fullName>
    </submittedName>
</protein>
<dbReference type="RefSeq" id="WP_204869282.1">
    <property type="nucleotide sequence ID" value="NZ_JAFBBK010000001.1"/>
</dbReference>
<feature type="signal peptide" evidence="6">
    <location>
        <begin position="1"/>
        <end position="19"/>
    </location>
</feature>